<keyword evidence="12" id="KW-1185">Reference proteome</keyword>
<comment type="caution">
    <text evidence="11">The sequence shown here is derived from an EMBL/GenBank/DDBJ whole genome shotgun (WGS) entry which is preliminary data.</text>
</comment>
<dbReference type="PANTHER" id="PTHR32261">
    <property type="entry name" value="CALCIUM HOMEOSTASIS MODULATOR PROTEIN"/>
    <property type="match status" value="1"/>
</dbReference>
<evidence type="ECO:0000313" key="12">
    <source>
        <dbReference type="Proteomes" id="UP000250572"/>
    </source>
</evidence>
<proteinExistence type="inferred from homology"/>
<gene>
    <name evidence="11" type="ORF">CCH79_00020090</name>
</gene>
<feature type="transmembrane region" description="Helical" evidence="9">
    <location>
        <begin position="460"/>
        <end position="483"/>
    </location>
</feature>
<dbReference type="InterPro" id="IPR027989">
    <property type="entry name" value="DUF4461"/>
</dbReference>
<evidence type="ECO:0000256" key="7">
    <source>
        <dbReference type="ARBA" id="ARBA00023136"/>
    </source>
</evidence>
<dbReference type="AlphaFoldDB" id="A0A315VQI0"/>
<evidence type="ECO:0000256" key="6">
    <source>
        <dbReference type="ARBA" id="ARBA00023065"/>
    </source>
</evidence>
<keyword evidence="4 9" id="KW-0812">Transmembrane</keyword>
<dbReference type="Pfam" id="PF14688">
    <property type="entry name" value="DUF4461"/>
    <property type="match status" value="1"/>
</dbReference>
<evidence type="ECO:0000256" key="1">
    <source>
        <dbReference type="ARBA" id="ARBA00004141"/>
    </source>
</evidence>
<feature type="transmembrane region" description="Helical" evidence="9">
    <location>
        <begin position="78"/>
        <end position="99"/>
    </location>
</feature>
<feature type="transmembrane region" description="Helical" evidence="9">
    <location>
        <begin position="587"/>
        <end position="604"/>
    </location>
</feature>
<comment type="similarity">
    <text evidence="2">Belongs to the CALHM family.</text>
</comment>
<evidence type="ECO:0000313" key="11">
    <source>
        <dbReference type="EMBL" id="PWA25499.1"/>
    </source>
</evidence>
<reference evidence="11 12" key="1">
    <citation type="journal article" date="2018" name="G3 (Bethesda)">
        <title>A High-Quality Reference Genome for the Invasive Mosquitofish Gambusia affinis Using a Chicago Library.</title>
        <authorList>
            <person name="Hoffberg S.L."/>
            <person name="Troendle N.J."/>
            <person name="Glenn T.C."/>
            <person name="Mahmud O."/>
            <person name="Louha S."/>
            <person name="Chalopin D."/>
            <person name="Bennetzen J.L."/>
            <person name="Mauricio R."/>
        </authorList>
    </citation>
    <scope>NUCLEOTIDE SEQUENCE [LARGE SCALE GENOMIC DNA]</scope>
    <source>
        <strain evidence="11">NE01/NJP1002.9</strain>
        <tissue evidence="11">Muscle</tissue>
    </source>
</reference>
<feature type="domain" description="DUF4461" evidence="10">
    <location>
        <begin position="344"/>
        <end position="390"/>
    </location>
</feature>
<dbReference type="EMBL" id="NHOQ01001307">
    <property type="protein sequence ID" value="PWA25499.1"/>
    <property type="molecule type" value="Genomic_DNA"/>
</dbReference>
<evidence type="ECO:0000259" key="10">
    <source>
        <dbReference type="Pfam" id="PF14688"/>
    </source>
</evidence>
<evidence type="ECO:0000256" key="4">
    <source>
        <dbReference type="ARBA" id="ARBA00022692"/>
    </source>
</evidence>
<comment type="subcellular location">
    <subcellularLocation>
        <location evidence="1">Membrane</location>
        <topology evidence="1">Multi-pass membrane protein</topology>
    </subcellularLocation>
</comment>
<keyword evidence="6" id="KW-0406">Ion transport</keyword>
<sequence length="703" mass="79542">MQDAGPPGPMMGTPDSEVYLRVCVHTGLTLPMDRFKTIMNIASKQTNLGFGLVALLTAGGEQIFSSVAFKCPCNELNFLYGLVFLLVPALALLLLGYILSKKMWILFTGLWHNRAKLCCWKNLAAACTAFIQISSTALVAPLSWLAVALLNGNYYECAMTGTNVSVYNQYLCKDMNSEFDCAKKLLTLPCDKRNEEALRTLRSQSQILGWLVITFIMLSSLLITCVARCNSPISYQQLKFWRAYAQEESELMDLYTNKHAKDLAERNLKSFFNQMEPANIITPSNKDWENISSLYKFSTKDNFYSTLHRYVETNQEGDGIRMVSIRSNESTDNPAVLHFVDGGIVSIDRSAPGLHEMGHFIIPINCDPLKLQLFLQSQAPEARSRTLQRHHGGRLLTVQFLDTNTMDNFQTVLRFFVDQKTTIGYSFMALLTIGGERAFSMISFQCPCNHEQNFTYGLTFLLGPAAVLFVLGLFFSSGLWRLYTGCCLNPMKLCPRGNATGCFRVLLSIITGACVAPVMWLCVALLNGTFYECAISGLDDNLVVNLFCKNKTLQCRKQLALVPCDNSKLSSDERMKLLMMFRAQSQILGWSVIILAAIVGLLGTCCKNCRSQVSYLQLTFWKRYIEKEKECFDAFTVDYAKKLAERNLQSFFENKEPDPMPFPSHKAWEEISAYYTFSKSEQFYSTLQRYVERIDRDFTPENL</sequence>
<dbReference type="Proteomes" id="UP000250572">
    <property type="component" value="Unassembled WGS sequence"/>
</dbReference>
<keyword evidence="3" id="KW-0813">Transport</keyword>
<evidence type="ECO:0000256" key="2">
    <source>
        <dbReference type="ARBA" id="ARBA00008497"/>
    </source>
</evidence>
<dbReference type="STRING" id="33528.ENSGAFP00000006950"/>
<dbReference type="GO" id="GO:1904669">
    <property type="term" value="P:ATP export"/>
    <property type="evidence" value="ECO:0007669"/>
    <property type="project" value="UniProtKB-ARBA"/>
</dbReference>
<evidence type="ECO:0000256" key="3">
    <source>
        <dbReference type="ARBA" id="ARBA00022448"/>
    </source>
</evidence>
<dbReference type="Pfam" id="PF14798">
    <property type="entry name" value="Ca_hom_mod"/>
    <property type="match status" value="2"/>
</dbReference>
<dbReference type="InterPro" id="IPR029569">
    <property type="entry name" value="CALHM"/>
</dbReference>
<evidence type="ECO:0000256" key="8">
    <source>
        <dbReference type="ARBA" id="ARBA00023303"/>
    </source>
</evidence>
<keyword evidence="7 9" id="KW-0472">Membrane</keyword>
<dbReference type="PANTHER" id="PTHR32261:SF4">
    <property type="entry name" value="CALCIUM HOMEOSTASIS MODULATOR PROTEIN 6"/>
    <property type="match status" value="1"/>
</dbReference>
<dbReference type="GO" id="GO:0005886">
    <property type="term" value="C:plasma membrane"/>
    <property type="evidence" value="ECO:0007669"/>
    <property type="project" value="TreeGrafter"/>
</dbReference>
<feature type="transmembrane region" description="Helical" evidence="9">
    <location>
        <begin position="207"/>
        <end position="229"/>
    </location>
</feature>
<keyword evidence="5 9" id="KW-1133">Transmembrane helix</keyword>
<protein>
    <recommendedName>
        <fullName evidence="10">DUF4461 domain-containing protein</fullName>
    </recommendedName>
</protein>
<name>A0A315VQI0_GAMAF</name>
<organism evidence="11 12">
    <name type="scientific">Gambusia affinis</name>
    <name type="common">Western mosquitofish</name>
    <name type="synonym">Heterandria affinis</name>
    <dbReference type="NCBI Taxonomy" id="33528"/>
    <lineage>
        <taxon>Eukaryota</taxon>
        <taxon>Metazoa</taxon>
        <taxon>Chordata</taxon>
        <taxon>Craniata</taxon>
        <taxon>Vertebrata</taxon>
        <taxon>Euteleostomi</taxon>
        <taxon>Actinopterygii</taxon>
        <taxon>Neopterygii</taxon>
        <taxon>Teleostei</taxon>
        <taxon>Neoteleostei</taxon>
        <taxon>Acanthomorphata</taxon>
        <taxon>Ovalentaria</taxon>
        <taxon>Atherinomorphae</taxon>
        <taxon>Cyprinodontiformes</taxon>
        <taxon>Poeciliidae</taxon>
        <taxon>Poeciliinae</taxon>
        <taxon>Gambusia</taxon>
    </lineage>
</organism>
<feature type="transmembrane region" description="Helical" evidence="9">
    <location>
        <begin position="120"/>
        <end position="146"/>
    </location>
</feature>
<feature type="transmembrane region" description="Helical" evidence="9">
    <location>
        <begin position="503"/>
        <end position="526"/>
    </location>
</feature>
<accession>A0A315VQI0</accession>
<evidence type="ECO:0000256" key="5">
    <source>
        <dbReference type="ARBA" id="ARBA00022989"/>
    </source>
</evidence>
<dbReference type="GO" id="GO:0005261">
    <property type="term" value="F:monoatomic cation channel activity"/>
    <property type="evidence" value="ECO:0007669"/>
    <property type="project" value="TreeGrafter"/>
</dbReference>
<keyword evidence="8" id="KW-0407">Ion channel</keyword>
<evidence type="ECO:0000256" key="9">
    <source>
        <dbReference type="SAM" id="Phobius"/>
    </source>
</evidence>